<dbReference type="EMBL" id="PRKZ01000007">
    <property type="protein sequence ID" value="RAW48822.1"/>
    <property type="molecule type" value="Genomic_DNA"/>
</dbReference>
<evidence type="ECO:0000313" key="2">
    <source>
        <dbReference type="Proteomes" id="UP000251634"/>
    </source>
</evidence>
<proteinExistence type="predicted"/>
<comment type="caution">
    <text evidence="1">The sequence shown here is derived from an EMBL/GenBank/DDBJ whole genome shotgun (WGS) entry which is preliminary data.</text>
</comment>
<dbReference type="RefSeq" id="WP_112115931.1">
    <property type="nucleotide sequence ID" value="NZ_PRKZ01000007.1"/>
</dbReference>
<reference evidence="1 2" key="1">
    <citation type="submission" date="2018-02" db="EMBL/GenBank/DDBJ databases">
        <title>Complete genome sequencing of Faecalibacterium prausnitzii strains isolated from the human gut.</title>
        <authorList>
            <person name="Fitzgerald B.C."/>
            <person name="Shkoporov A.N."/>
            <person name="Ross P.R."/>
            <person name="Hill C."/>
        </authorList>
    </citation>
    <scope>NUCLEOTIDE SEQUENCE [LARGE SCALE GENOMIC DNA]</scope>
    <source>
        <strain evidence="1 2">APC942/8-14-2</strain>
    </source>
</reference>
<protein>
    <submittedName>
        <fullName evidence="1">Uncharacterized protein</fullName>
    </submittedName>
</protein>
<organism evidence="1 2">
    <name type="scientific">Faecalibacterium prausnitzii</name>
    <dbReference type="NCBI Taxonomy" id="853"/>
    <lineage>
        <taxon>Bacteria</taxon>
        <taxon>Bacillati</taxon>
        <taxon>Bacillota</taxon>
        <taxon>Clostridia</taxon>
        <taxon>Eubacteriales</taxon>
        <taxon>Oscillospiraceae</taxon>
        <taxon>Faecalibacterium</taxon>
    </lineage>
</organism>
<dbReference type="Proteomes" id="UP000251634">
    <property type="component" value="Unassembled WGS sequence"/>
</dbReference>
<dbReference type="AlphaFoldDB" id="A0A329TH87"/>
<name>A0A329TH87_9FIRM</name>
<gene>
    <name evidence="1" type="ORF">C4N25_09870</name>
</gene>
<evidence type="ECO:0000313" key="1">
    <source>
        <dbReference type="EMBL" id="RAW48822.1"/>
    </source>
</evidence>
<sequence length="83" mass="9599">MKMVANETELRNALKEKAQEITIVTSYADKIMEQYAAELTAKVNYNALVTGIVPPLMKFGLARYLQWYKLQSYTRGNLVIKRR</sequence>
<accession>A0A329TH87</accession>